<feature type="transmembrane region" description="Helical" evidence="1">
    <location>
        <begin position="49"/>
        <end position="66"/>
    </location>
</feature>
<feature type="transmembrane region" description="Helical" evidence="1">
    <location>
        <begin position="98"/>
        <end position="116"/>
    </location>
</feature>
<comment type="caution">
    <text evidence="2">The sequence shown here is derived from an EMBL/GenBank/DDBJ whole genome shotgun (WGS) entry which is preliminary data.</text>
</comment>
<keyword evidence="1" id="KW-0472">Membrane</keyword>
<proteinExistence type="predicted"/>
<feature type="transmembrane region" description="Helical" evidence="1">
    <location>
        <begin position="12"/>
        <end position="37"/>
    </location>
</feature>
<dbReference type="EMBL" id="JAATJH010000010">
    <property type="protein sequence ID" value="NJC28269.1"/>
    <property type="molecule type" value="Genomic_DNA"/>
</dbReference>
<keyword evidence="1" id="KW-1133">Transmembrane helix</keyword>
<reference evidence="2 3" key="1">
    <citation type="submission" date="2020-03" db="EMBL/GenBank/DDBJ databases">
        <title>Genomic Encyclopedia of Type Strains, Phase IV (KMG-IV): sequencing the most valuable type-strain genomes for metagenomic binning, comparative biology and taxonomic classification.</title>
        <authorList>
            <person name="Goeker M."/>
        </authorList>
    </citation>
    <scope>NUCLEOTIDE SEQUENCE [LARGE SCALE GENOMIC DNA]</scope>
    <source>
        <strain evidence="2 3">DSM 105096</strain>
    </source>
</reference>
<evidence type="ECO:0000256" key="1">
    <source>
        <dbReference type="SAM" id="Phobius"/>
    </source>
</evidence>
<accession>A0ABX0XG26</accession>
<evidence type="ECO:0000313" key="3">
    <source>
        <dbReference type="Proteomes" id="UP000770785"/>
    </source>
</evidence>
<organism evidence="2 3">
    <name type="scientific">Neolewinella antarctica</name>
    <dbReference type="NCBI Taxonomy" id="442734"/>
    <lineage>
        <taxon>Bacteria</taxon>
        <taxon>Pseudomonadati</taxon>
        <taxon>Bacteroidota</taxon>
        <taxon>Saprospiria</taxon>
        <taxon>Saprospirales</taxon>
        <taxon>Lewinellaceae</taxon>
        <taxon>Neolewinella</taxon>
    </lineage>
</organism>
<dbReference type="Proteomes" id="UP000770785">
    <property type="component" value="Unassembled WGS sequence"/>
</dbReference>
<evidence type="ECO:0000313" key="2">
    <source>
        <dbReference type="EMBL" id="NJC28269.1"/>
    </source>
</evidence>
<keyword evidence="3" id="KW-1185">Reference proteome</keyword>
<gene>
    <name evidence="2" type="ORF">GGR27_003792</name>
</gene>
<sequence length="124" mass="14346">MLTINNERVFKIVILTAYSLIILMGQLIGMPLILWNLFTSFDFGNEDQLFAISGLIGMVLMFTKLFQNITYKILTFGLLLTPIIRRVTEVPIEKFNYLSFQVPLLVFILSFSILFFESAIKLKR</sequence>
<keyword evidence="1" id="KW-0812">Transmembrane</keyword>
<name>A0ABX0XG26_9BACT</name>
<protein>
    <submittedName>
        <fullName evidence="2">Uncharacterized protein</fullName>
    </submittedName>
</protein>